<evidence type="ECO:0000313" key="2">
    <source>
        <dbReference type="EMBL" id="KAK8969107.1"/>
    </source>
</evidence>
<comment type="caution">
    <text evidence="2">The sequence shown here is derived from an EMBL/GenBank/DDBJ whole genome shotgun (WGS) entry which is preliminary data.</text>
</comment>
<reference evidence="2 3" key="1">
    <citation type="journal article" date="2022" name="Nat. Plants">
        <title>Genomes of leafy and leafless Platanthera orchids illuminate the evolution of mycoheterotrophy.</title>
        <authorList>
            <person name="Li M.H."/>
            <person name="Liu K.W."/>
            <person name="Li Z."/>
            <person name="Lu H.C."/>
            <person name="Ye Q.L."/>
            <person name="Zhang D."/>
            <person name="Wang J.Y."/>
            <person name="Li Y.F."/>
            <person name="Zhong Z.M."/>
            <person name="Liu X."/>
            <person name="Yu X."/>
            <person name="Liu D.K."/>
            <person name="Tu X.D."/>
            <person name="Liu B."/>
            <person name="Hao Y."/>
            <person name="Liao X.Y."/>
            <person name="Jiang Y.T."/>
            <person name="Sun W.H."/>
            <person name="Chen J."/>
            <person name="Chen Y.Q."/>
            <person name="Ai Y."/>
            <person name="Zhai J.W."/>
            <person name="Wu S.S."/>
            <person name="Zhou Z."/>
            <person name="Hsiao Y.Y."/>
            <person name="Wu W.L."/>
            <person name="Chen Y.Y."/>
            <person name="Lin Y.F."/>
            <person name="Hsu J.L."/>
            <person name="Li C.Y."/>
            <person name="Wang Z.W."/>
            <person name="Zhao X."/>
            <person name="Zhong W.Y."/>
            <person name="Ma X.K."/>
            <person name="Ma L."/>
            <person name="Huang J."/>
            <person name="Chen G.Z."/>
            <person name="Huang M.Z."/>
            <person name="Huang L."/>
            <person name="Peng D.H."/>
            <person name="Luo Y.B."/>
            <person name="Zou S.Q."/>
            <person name="Chen S.P."/>
            <person name="Lan S."/>
            <person name="Tsai W.C."/>
            <person name="Van de Peer Y."/>
            <person name="Liu Z.J."/>
        </authorList>
    </citation>
    <scope>NUCLEOTIDE SEQUENCE [LARGE SCALE GENOMIC DNA]</scope>
    <source>
        <strain evidence="2">Lor288</strain>
    </source>
</reference>
<evidence type="ECO:0000256" key="1">
    <source>
        <dbReference type="SAM" id="MobiDB-lite"/>
    </source>
</evidence>
<protein>
    <submittedName>
        <fullName evidence="2">Uncharacterized protein</fullName>
    </submittedName>
</protein>
<dbReference type="Proteomes" id="UP001412067">
    <property type="component" value="Unassembled WGS sequence"/>
</dbReference>
<feature type="region of interest" description="Disordered" evidence="1">
    <location>
        <begin position="67"/>
        <end position="86"/>
    </location>
</feature>
<dbReference type="PANTHER" id="PTHR35292">
    <property type="entry name" value="EXPRESSED PROTEIN"/>
    <property type="match status" value="1"/>
</dbReference>
<feature type="compositionally biased region" description="Low complexity" evidence="1">
    <location>
        <begin position="215"/>
        <end position="224"/>
    </location>
</feature>
<keyword evidence="3" id="KW-1185">Reference proteome</keyword>
<sequence>MDLSGFLGADPFIIVPKRNPSSPQFRLHCPKSSGRPMALRAALSTATSALFRSSPASKLVPRRGFSAGADHHGPQKVNIWDDPLSPSKWKDEHKPRLLSLQHSGSFSMAKRSARTVEGSVPEGRTEPARSHSLVDVPLTAEAAFTPATALEGRVRQMEEQQTDMLALLRNLGAPLAPLPAPVDHCPITTEHPSPSDLQLTTHYPPDPSMSPVTPPSKKSSSSIMKKYHLRSTAPPPPPPADGVVELGGGGGRGGGRAGLNSSTSGGSDLE</sequence>
<dbReference type="EMBL" id="JBBWWR010000003">
    <property type="protein sequence ID" value="KAK8969107.1"/>
    <property type="molecule type" value="Genomic_DNA"/>
</dbReference>
<name>A0ABR2MY27_9ASPA</name>
<proteinExistence type="predicted"/>
<accession>A0ABR2MY27</accession>
<evidence type="ECO:0000313" key="3">
    <source>
        <dbReference type="Proteomes" id="UP001412067"/>
    </source>
</evidence>
<gene>
    <name evidence="2" type="ORF">KSP40_PGU013585</name>
</gene>
<dbReference type="PANTHER" id="PTHR35292:SF13">
    <property type="entry name" value="OS03G0581800 PROTEIN"/>
    <property type="match status" value="1"/>
</dbReference>
<feature type="compositionally biased region" description="Polar residues" evidence="1">
    <location>
        <begin position="259"/>
        <end position="270"/>
    </location>
</feature>
<feature type="compositionally biased region" description="Polar residues" evidence="1">
    <location>
        <begin position="190"/>
        <end position="201"/>
    </location>
</feature>
<feature type="region of interest" description="Disordered" evidence="1">
    <location>
        <begin position="108"/>
        <end position="130"/>
    </location>
</feature>
<organism evidence="2 3">
    <name type="scientific">Platanthera guangdongensis</name>
    <dbReference type="NCBI Taxonomy" id="2320717"/>
    <lineage>
        <taxon>Eukaryota</taxon>
        <taxon>Viridiplantae</taxon>
        <taxon>Streptophyta</taxon>
        <taxon>Embryophyta</taxon>
        <taxon>Tracheophyta</taxon>
        <taxon>Spermatophyta</taxon>
        <taxon>Magnoliopsida</taxon>
        <taxon>Liliopsida</taxon>
        <taxon>Asparagales</taxon>
        <taxon>Orchidaceae</taxon>
        <taxon>Orchidoideae</taxon>
        <taxon>Orchideae</taxon>
        <taxon>Orchidinae</taxon>
        <taxon>Platanthera</taxon>
    </lineage>
</organism>
<feature type="compositionally biased region" description="Pro residues" evidence="1">
    <location>
        <begin position="204"/>
        <end position="214"/>
    </location>
</feature>
<feature type="region of interest" description="Disordered" evidence="1">
    <location>
        <begin position="182"/>
        <end position="270"/>
    </location>
</feature>
<feature type="compositionally biased region" description="Gly residues" evidence="1">
    <location>
        <begin position="245"/>
        <end position="257"/>
    </location>
</feature>